<name>A0AAT9H6B6_9FLAO</name>
<dbReference type="AlphaFoldDB" id="A0AAT9H6B6"/>
<evidence type="ECO:0008006" key="2">
    <source>
        <dbReference type="Google" id="ProtNLM"/>
    </source>
</evidence>
<protein>
    <recommendedName>
        <fullName evidence="2">DUF3108 domain-containing protein</fullName>
    </recommendedName>
</protein>
<reference evidence="1" key="1">
    <citation type="submission" date="2024-05" db="EMBL/GenBank/DDBJ databases">
        <title>Whole-Genome Sequence of CFS9, a Potential Fish Probiotic Isolated from the Body Surface of Silurus asotus.</title>
        <authorList>
            <person name="Kojima M."/>
            <person name="Tobioka K."/>
            <person name="Yokota K."/>
            <person name="Nakatani H."/>
            <person name="Hori K."/>
            <person name="Tamaru Y."/>
            <person name="Okazaki F."/>
        </authorList>
    </citation>
    <scope>NUCLEOTIDE SEQUENCE</scope>
    <source>
        <strain evidence="1">CFS9</strain>
    </source>
</reference>
<dbReference type="RefSeq" id="WP_369616329.1">
    <property type="nucleotide sequence ID" value="NZ_AP031573.1"/>
</dbReference>
<sequence>MKKSILSILIFIIIVTKTYAGWYECFSYKGKIDKYPISLSFQIKEGYFGAKNKKHLNLIGVYKYDKRNTPIRLEGVIDFKKNKILLYEISNEKYTARFEFEFSKEKCVGVWTNLSTNQHLSLELINTSVLIDQTEENEFNDIEILQAGSLTEFYFIGIYSKKKNSDQTQMDKLKIINKNDNTVFQTIDFSKIKTVTGNIRTIIFDNVEVTGNKKKELIVWNDIGRMGGYLTIKFNVKTNKFKLDSKPIIDGPN</sequence>
<proteinExistence type="predicted"/>
<evidence type="ECO:0000313" key="1">
    <source>
        <dbReference type="EMBL" id="BFM45331.1"/>
    </source>
</evidence>
<accession>A0AAT9H6B6</accession>
<dbReference type="EMBL" id="AP031573">
    <property type="protein sequence ID" value="BFM45331.1"/>
    <property type="molecule type" value="Genomic_DNA"/>
</dbReference>
<organism evidence="1">
    <name type="scientific">Flavobacterium sp. CFS9</name>
    <dbReference type="NCBI Taxonomy" id="3143118"/>
    <lineage>
        <taxon>Bacteria</taxon>
        <taxon>Pseudomonadati</taxon>
        <taxon>Bacteroidota</taxon>
        <taxon>Flavobacteriia</taxon>
        <taxon>Flavobacteriales</taxon>
        <taxon>Flavobacteriaceae</taxon>
        <taxon>Flavobacterium</taxon>
    </lineage>
</organism>
<gene>
    <name evidence="1" type="ORF">CFS9_39720</name>
</gene>